<dbReference type="SUPFAM" id="SSF54695">
    <property type="entry name" value="POZ domain"/>
    <property type="match status" value="1"/>
</dbReference>
<dbReference type="EMBL" id="KE504131">
    <property type="protein sequence ID" value="EPT03210.1"/>
    <property type="molecule type" value="Genomic_DNA"/>
</dbReference>
<dbReference type="CDD" id="cd18186">
    <property type="entry name" value="BTB_POZ_ZBTB_KLHL-like"/>
    <property type="match status" value="1"/>
</dbReference>
<protein>
    <recommendedName>
        <fullName evidence="1">BTB domain-containing protein</fullName>
    </recommendedName>
</protein>
<organism evidence="2 3">
    <name type="scientific">Fomitopsis schrenkii</name>
    <name type="common">Brown rot fungus</name>
    <dbReference type="NCBI Taxonomy" id="2126942"/>
    <lineage>
        <taxon>Eukaryota</taxon>
        <taxon>Fungi</taxon>
        <taxon>Dikarya</taxon>
        <taxon>Basidiomycota</taxon>
        <taxon>Agaricomycotina</taxon>
        <taxon>Agaricomycetes</taxon>
        <taxon>Polyporales</taxon>
        <taxon>Fomitopsis</taxon>
    </lineage>
</organism>
<keyword evidence="3" id="KW-1185">Reference proteome</keyword>
<dbReference type="SMART" id="SM00225">
    <property type="entry name" value="BTB"/>
    <property type="match status" value="1"/>
</dbReference>
<reference evidence="2 3" key="1">
    <citation type="journal article" date="2012" name="Science">
        <title>The Paleozoic origin of enzymatic lignin decomposition reconstructed from 31 fungal genomes.</title>
        <authorList>
            <person name="Floudas D."/>
            <person name="Binder M."/>
            <person name="Riley R."/>
            <person name="Barry K."/>
            <person name="Blanchette R.A."/>
            <person name="Henrissat B."/>
            <person name="Martinez A.T."/>
            <person name="Otillar R."/>
            <person name="Spatafora J.W."/>
            <person name="Yadav J.S."/>
            <person name="Aerts A."/>
            <person name="Benoit I."/>
            <person name="Boyd A."/>
            <person name="Carlson A."/>
            <person name="Copeland A."/>
            <person name="Coutinho P.M."/>
            <person name="de Vries R.P."/>
            <person name="Ferreira P."/>
            <person name="Findley K."/>
            <person name="Foster B."/>
            <person name="Gaskell J."/>
            <person name="Glotzer D."/>
            <person name="Gorecki P."/>
            <person name="Heitman J."/>
            <person name="Hesse C."/>
            <person name="Hori C."/>
            <person name="Igarashi K."/>
            <person name="Jurgens J.A."/>
            <person name="Kallen N."/>
            <person name="Kersten P."/>
            <person name="Kohler A."/>
            <person name="Kuees U."/>
            <person name="Kumar T.K.A."/>
            <person name="Kuo A."/>
            <person name="LaButti K."/>
            <person name="Larrondo L.F."/>
            <person name="Lindquist E."/>
            <person name="Ling A."/>
            <person name="Lombard V."/>
            <person name="Lucas S."/>
            <person name="Lundell T."/>
            <person name="Martin R."/>
            <person name="McLaughlin D.J."/>
            <person name="Morgenstern I."/>
            <person name="Morin E."/>
            <person name="Murat C."/>
            <person name="Nagy L.G."/>
            <person name="Nolan M."/>
            <person name="Ohm R.A."/>
            <person name="Patyshakuliyeva A."/>
            <person name="Rokas A."/>
            <person name="Ruiz-Duenas F.J."/>
            <person name="Sabat G."/>
            <person name="Salamov A."/>
            <person name="Samejima M."/>
            <person name="Schmutz J."/>
            <person name="Slot J.C."/>
            <person name="St John F."/>
            <person name="Stenlid J."/>
            <person name="Sun H."/>
            <person name="Sun S."/>
            <person name="Syed K."/>
            <person name="Tsang A."/>
            <person name="Wiebenga A."/>
            <person name="Young D."/>
            <person name="Pisabarro A."/>
            <person name="Eastwood D.C."/>
            <person name="Martin F."/>
            <person name="Cullen D."/>
            <person name="Grigoriev I.V."/>
            <person name="Hibbett D.S."/>
        </authorList>
    </citation>
    <scope>NUCLEOTIDE SEQUENCE</scope>
    <source>
        <strain evidence="3">FP-58527</strain>
    </source>
</reference>
<evidence type="ECO:0000313" key="3">
    <source>
        <dbReference type="Proteomes" id="UP000015241"/>
    </source>
</evidence>
<dbReference type="Gene3D" id="3.30.710.10">
    <property type="entry name" value="Potassium Channel Kv1.1, Chain A"/>
    <property type="match status" value="1"/>
</dbReference>
<dbReference type="STRING" id="743788.S8FYF8"/>
<gene>
    <name evidence="2" type="ORF">FOMPIDRAFT_1116450</name>
</gene>
<feature type="non-terminal residue" evidence="2">
    <location>
        <position position="1"/>
    </location>
</feature>
<dbReference type="HOGENOM" id="CLU_052397_0_1_1"/>
<dbReference type="InterPro" id="IPR011333">
    <property type="entry name" value="SKP1/BTB/POZ_sf"/>
</dbReference>
<dbReference type="Proteomes" id="UP000015241">
    <property type="component" value="Unassembled WGS sequence"/>
</dbReference>
<accession>S8FYF8</accession>
<feature type="domain" description="BTB" evidence="1">
    <location>
        <begin position="21"/>
        <end position="96"/>
    </location>
</feature>
<dbReference type="Pfam" id="PF00651">
    <property type="entry name" value="BTB"/>
    <property type="match status" value="1"/>
</dbReference>
<dbReference type="OrthoDB" id="3357985at2759"/>
<evidence type="ECO:0000259" key="1">
    <source>
        <dbReference type="PROSITE" id="PS50097"/>
    </source>
</evidence>
<dbReference type="eggNOG" id="ENOG502SQKR">
    <property type="taxonomic scope" value="Eukaryota"/>
</dbReference>
<dbReference type="InParanoid" id="S8FYF8"/>
<sequence length="335" mass="36883">ETSEHPPASTDAPFPFNSPSADVILQSSDNVRFRVRKAILSEASPVFDNMFSLPPEQANLGSSAFPNLPIVPMSEDSATLEGILRLCYPPDGSLRKISLDTISRLFPVLRKYALDRAEAYVVETLRSMAETAPLRVYCLSIQYELDEDLTRAAARAFLGESVHSVHTYSAAELDCVSASAYIRLLDYHRRCVTAARDAVAGFLAADTKLTERCWATCNPGKQGYCNTFQTLQVNGFERSIMSWFINLVSYCIRLVEDRPSGRVIRSPATVKTSLTEALRCASCKRRAWDDVQEFSFLVQAAIDQATAQVAIEAVVSLGNRNSLGFSAGFDQHCAA</sequence>
<name>S8FYF8_FOMSC</name>
<proteinExistence type="predicted"/>
<dbReference type="AlphaFoldDB" id="S8FYF8"/>
<dbReference type="InterPro" id="IPR000210">
    <property type="entry name" value="BTB/POZ_dom"/>
</dbReference>
<dbReference type="PROSITE" id="PS50097">
    <property type="entry name" value="BTB"/>
    <property type="match status" value="1"/>
</dbReference>
<evidence type="ECO:0000313" key="2">
    <source>
        <dbReference type="EMBL" id="EPT03210.1"/>
    </source>
</evidence>